<dbReference type="RefSeq" id="WP_054059790.1">
    <property type="nucleotide sequence ID" value="NZ_JSYZ01000011.1"/>
</dbReference>
<evidence type="ECO:0000256" key="3">
    <source>
        <dbReference type="ARBA" id="ARBA00023163"/>
    </source>
</evidence>
<dbReference type="GO" id="GO:0009893">
    <property type="term" value="P:positive regulation of metabolic process"/>
    <property type="evidence" value="ECO:0007669"/>
    <property type="project" value="UniProtKB-ARBA"/>
</dbReference>
<dbReference type="PROSITE" id="PS00041">
    <property type="entry name" value="HTH_ARAC_FAMILY_1"/>
    <property type="match status" value="1"/>
</dbReference>
<dbReference type="EMBL" id="JSYZ01000011">
    <property type="protein sequence ID" value="KPA90147.1"/>
    <property type="molecule type" value="Genomic_DNA"/>
</dbReference>
<dbReference type="GO" id="GO:0043565">
    <property type="term" value="F:sequence-specific DNA binding"/>
    <property type="evidence" value="ECO:0007669"/>
    <property type="project" value="InterPro"/>
</dbReference>
<evidence type="ECO:0000256" key="1">
    <source>
        <dbReference type="ARBA" id="ARBA00023015"/>
    </source>
</evidence>
<keyword evidence="3" id="KW-0804">Transcription</keyword>
<dbReference type="InterPro" id="IPR020449">
    <property type="entry name" value="Tscrpt_reg_AraC-type_HTH"/>
</dbReference>
<dbReference type="STRING" id="50340.PF66_03280"/>
<dbReference type="Proteomes" id="UP000037931">
    <property type="component" value="Unassembled WGS sequence"/>
</dbReference>
<dbReference type="InterPro" id="IPR018060">
    <property type="entry name" value="HTH_AraC"/>
</dbReference>
<feature type="domain" description="HTH araC/xylS-type" evidence="4">
    <location>
        <begin position="161"/>
        <end position="259"/>
    </location>
</feature>
<dbReference type="SMART" id="SM00342">
    <property type="entry name" value="HTH_ARAC"/>
    <property type="match status" value="1"/>
</dbReference>
<gene>
    <name evidence="5" type="ORF">PF66_03280</name>
</gene>
<dbReference type="SUPFAM" id="SSF46689">
    <property type="entry name" value="Homeodomain-like"/>
    <property type="match status" value="2"/>
</dbReference>
<dbReference type="PANTHER" id="PTHR43280:SF2">
    <property type="entry name" value="HTH-TYPE TRANSCRIPTIONAL REGULATOR EXSA"/>
    <property type="match status" value="1"/>
</dbReference>
<evidence type="ECO:0000313" key="5">
    <source>
        <dbReference type="EMBL" id="KPA90147.1"/>
    </source>
</evidence>
<comment type="caution">
    <text evidence="5">The sequence shown here is derived from an EMBL/GenBank/DDBJ whole genome shotgun (WGS) entry which is preliminary data.</text>
</comment>
<dbReference type="InterPro" id="IPR018062">
    <property type="entry name" value="HTH_AraC-typ_CS"/>
</dbReference>
<organism evidence="5 6">
    <name type="scientific">Pseudomonas asplenii</name>
    <dbReference type="NCBI Taxonomy" id="53407"/>
    <lineage>
        <taxon>Bacteria</taxon>
        <taxon>Pseudomonadati</taxon>
        <taxon>Pseudomonadota</taxon>
        <taxon>Gammaproteobacteria</taxon>
        <taxon>Pseudomonadales</taxon>
        <taxon>Pseudomonadaceae</taxon>
        <taxon>Pseudomonas</taxon>
    </lineage>
</organism>
<dbReference type="InterPro" id="IPR009057">
    <property type="entry name" value="Homeodomain-like_sf"/>
</dbReference>
<protein>
    <submittedName>
        <fullName evidence="5">DNA-binding domain-containing protein, AraC-type</fullName>
    </submittedName>
</protein>
<proteinExistence type="predicted"/>
<evidence type="ECO:0000256" key="2">
    <source>
        <dbReference type="ARBA" id="ARBA00023125"/>
    </source>
</evidence>
<dbReference type="PATRIC" id="fig|50340.43.peg.577"/>
<evidence type="ECO:0000259" key="4">
    <source>
        <dbReference type="PROSITE" id="PS01124"/>
    </source>
</evidence>
<accession>A0A0M9GFU6</accession>
<dbReference type="GO" id="GO:0003700">
    <property type="term" value="F:DNA-binding transcription factor activity"/>
    <property type="evidence" value="ECO:0007669"/>
    <property type="project" value="InterPro"/>
</dbReference>
<dbReference type="PANTHER" id="PTHR43280">
    <property type="entry name" value="ARAC-FAMILY TRANSCRIPTIONAL REGULATOR"/>
    <property type="match status" value="1"/>
</dbReference>
<dbReference type="PROSITE" id="PS01124">
    <property type="entry name" value="HTH_ARAC_FAMILY_2"/>
    <property type="match status" value="1"/>
</dbReference>
<dbReference type="SUPFAM" id="SSF52172">
    <property type="entry name" value="CheY-like"/>
    <property type="match status" value="1"/>
</dbReference>
<dbReference type="PRINTS" id="PR00032">
    <property type="entry name" value="HTHARAC"/>
</dbReference>
<sequence>MTSKVTRKPSLLWFDRTRDRSTPELIRQFEQACDCTLAKESAFSGKLHPDMICIHFDRPDTPGLRMLLEIKHAAPTIPITMFTVQHSEELAVWAMRSCVWEYMVLPLSVAERNRYLAAVLQLHELRRPVNDQRKTPRIDHSPTLPGSIRMTADHQKHQALSHVLLYIDQHFRDSIDQKELATRCGMTTFRFSRLFKETYGLGFTDYILNKRMDFAKELLDNSQMPITSIGYEAGFKDPSYFARAFKQFANCTPSEYRLTRQFGARAVVEPAQDPATTEMLEGLVQTLGAETMEG</sequence>
<dbReference type="InterPro" id="IPR011006">
    <property type="entry name" value="CheY-like_superfamily"/>
</dbReference>
<evidence type="ECO:0000313" key="6">
    <source>
        <dbReference type="Proteomes" id="UP000037931"/>
    </source>
</evidence>
<dbReference type="Pfam" id="PF12833">
    <property type="entry name" value="HTH_18"/>
    <property type="match status" value="1"/>
</dbReference>
<keyword evidence="1" id="KW-0805">Transcription regulation</keyword>
<reference evidence="5 6" key="1">
    <citation type="journal article" date="2015" name="PLoS ONE">
        <title>Rice-Infecting Pseudomonas Genomes Are Highly Accessorized and Harbor Multiple Putative Virulence Mechanisms to Cause Sheath Brown Rot.</title>
        <authorList>
            <person name="Quibod I.L."/>
            <person name="Grande G."/>
            <person name="Oreiro E.G."/>
            <person name="Borja F.N."/>
            <person name="Dossa G.S."/>
            <person name="Mauleon R."/>
            <person name="Cruz C.V."/>
            <person name="Oliva R."/>
        </authorList>
    </citation>
    <scope>NUCLEOTIDE SEQUENCE [LARGE SCALE GENOMIC DNA]</scope>
    <source>
        <strain evidence="5 6">IRRI 6609</strain>
    </source>
</reference>
<dbReference type="Gene3D" id="3.40.50.2300">
    <property type="match status" value="1"/>
</dbReference>
<name>A0A0M9GFU6_9PSED</name>
<dbReference type="OrthoDB" id="5818519at2"/>
<dbReference type="Gene3D" id="1.10.10.60">
    <property type="entry name" value="Homeodomain-like"/>
    <property type="match status" value="2"/>
</dbReference>
<dbReference type="AlphaFoldDB" id="A0A0M9GFU6"/>
<keyword evidence="2 5" id="KW-0238">DNA-binding</keyword>
<keyword evidence="6" id="KW-1185">Reference proteome</keyword>